<dbReference type="PANTHER" id="PTHR47332:SF6">
    <property type="entry name" value="SET DOMAIN-CONTAINING PROTEIN"/>
    <property type="match status" value="1"/>
</dbReference>
<evidence type="ECO:0000313" key="3">
    <source>
        <dbReference type="EMBL" id="GAB1313756.1"/>
    </source>
</evidence>
<accession>A0ABQ0G7N3</accession>
<dbReference type="SMART" id="SM00317">
    <property type="entry name" value="SET"/>
    <property type="match status" value="1"/>
</dbReference>
<dbReference type="InterPro" id="IPR011990">
    <property type="entry name" value="TPR-like_helical_dom_sf"/>
</dbReference>
<dbReference type="RefSeq" id="XP_070915487.1">
    <property type="nucleotide sequence ID" value="XM_071059386.1"/>
</dbReference>
<keyword evidence="4" id="KW-1185">Reference proteome</keyword>
<dbReference type="EMBL" id="BAAFSV010000002">
    <property type="protein sequence ID" value="GAB1313756.1"/>
    <property type="molecule type" value="Genomic_DNA"/>
</dbReference>
<name>A0ABQ0G7N3_9PEZI</name>
<feature type="chain" id="PRO_5045868247" evidence="1">
    <location>
        <begin position="21"/>
        <end position="425"/>
    </location>
</feature>
<gene>
    <name evidence="3" type="ORF">MFIFM68171_03966</name>
</gene>
<evidence type="ECO:0000256" key="1">
    <source>
        <dbReference type="SAM" id="SignalP"/>
    </source>
</evidence>
<dbReference type="SUPFAM" id="SSF82199">
    <property type="entry name" value="SET domain"/>
    <property type="match status" value="1"/>
</dbReference>
<sequence length="425" mass="47045">MTGHFTPLFVLISALAAASAIQTRCPWDPVIPSLRSSGSCGIPIDDDTDGLARENQNAPWTHRPYCVVPLSTGPIEKFCVYSSSAFNHGSGVSVITTPQAAASIAGAIQDPLPAWRFRRHLSHQGHLATETYDLPYTVMPIPGKGLGVVATKHIKQFEVIMTSFPAMIADNAFFPSEGDESPVEYPRLFQKALDQLPDKERFLALTRSKGDDFDPVEDLIRTNAFGVTVNGRNAKGVYPEIARLNHACDPNAYSKFTSRDLAMSAVATRDIMPGEEITISYIPLGMPTSHRHRALGNWGFNCTCALCSAPDEAREASDRRREQLIELYYAMQEESTDYDSLIKLTREFIELAQVERLIAKVGEYYRVFMRIYYEIGDPESAKKYGQAALKFAEIFSDPEGVFCTGLRQDLAVLERVLSDRQSGAG</sequence>
<comment type="caution">
    <text evidence="3">The sequence shown here is derived from an EMBL/GenBank/DDBJ whole genome shotgun (WGS) entry which is preliminary data.</text>
</comment>
<organism evidence="3 4">
    <name type="scientific">Madurella fahalii</name>
    <dbReference type="NCBI Taxonomy" id="1157608"/>
    <lineage>
        <taxon>Eukaryota</taxon>
        <taxon>Fungi</taxon>
        <taxon>Dikarya</taxon>
        <taxon>Ascomycota</taxon>
        <taxon>Pezizomycotina</taxon>
        <taxon>Sordariomycetes</taxon>
        <taxon>Sordariomycetidae</taxon>
        <taxon>Sordariales</taxon>
        <taxon>Sordariales incertae sedis</taxon>
        <taxon>Madurella</taxon>
    </lineage>
</organism>
<protein>
    <submittedName>
        <fullName evidence="3">SET domain-containing protein 5</fullName>
    </submittedName>
</protein>
<dbReference type="Gene3D" id="1.25.40.10">
    <property type="entry name" value="Tetratricopeptide repeat domain"/>
    <property type="match status" value="1"/>
</dbReference>
<reference evidence="3 4" key="1">
    <citation type="submission" date="2024-09" db="EMBL/GenBank/DDBJ databases">
        <title>Itraconazole resistance in Madurella fahalii resulting from another homologue of gene encoding cytochrome P450 14-alpha sterol demethylase (CYP51).</title>
        <authorList>
            <person name="Yoshioka I."/>
            <person name="Fahal A.H."/>
            <person name="Kaneko S."/>
            <person name="Yaguchi T."/>
        </authorList>
    </citation>
    <scope>NUCLEOTIDE SEQUENCE [LARGE SCALE GENOMIC DNA]</scope>
    <source>
        <strain evidence="3 4">IFM 68171</strain>
    </source>
</reference>
<dbReference type="Pfam" id="PF00856">
    <property type="entry name" value="SET"/>
    <property type="match status" value="1"/>
</dbReference>
<feature type="domain" description="SET" evidence="2">
    <location>
        <begin position="134"/>
        <end position="282"/>
    </location>
</feature>
<dbReference type="PANTHER" id="PTHR47332">
    <property type="entry name" value="SET DOMAIN-CONTAINING PROTEIN 5"/>
    <property type="match status" value="1"/>
</dbReference>
<dbReference type="InterPro" id="IPR001214">
    <property type="entry name" value="SET_dom"/>
</dbReference>
<evidence type="ECO:0000313" key="4">
    <source>
        <dbReference type="Proteomes" id="UP001628179"/>
    </source>
</evidence>
<feature type="signal peptide" evidence="1">
    <location>
        <begin position="1"/>
        <end position="20"/>
    </location>
</feature>
<dbReference type="PROSITE" id="PS50280">
    <property type="entry name" value="SET"/>
    <property type="match status" value="1"/>
</dbReference>
<dbReference type="Proteomes" id="UP001628179">
    <property type="component" value="Unassembled WGS sequence"/>
</dbReference>
<evidence type="ECO:0000259" key="2">
    <source>
        <dbReference type="PROSITE" id="PS50280"/>
    </source>
</evidence>
<dbReference type="CDD" id="cd20071">
    <property type="entry name" value="SET_SMYD"/>
    <property type="match status" value="1"/>
</dbReference>
<dbReference type="Gene3D" id="2.170.270.10">
    <property type="entry name" value="SET domain"/>
    <property type="match status" value="1"/>
</dbReference>
<dbReference type="InterPro" id="IPR053185">
    <property type="entry name" value="SET_domain_protein"/>
</dbReference>
<keyword evidence="1" id="KW-0732">Signal</keyword>
<dbReference type="InterPro" id="IPR046341">
    <property type="entry name" value="SET_dom_sf"/>
</dbReference>
<dbReference type="GeneID" id="98174709"/>
<proteinExistence type="predicted"/>